<dbReference type="EMBL" id="JAIQUM010000007">
    <property type="protein sequence ID" value="MBZ5749596.1"/>
    <property type="molecule type" value="Genomic_DNA"/>
</dbReference>
<organism evidence="4 5">
    <name type="scientific">Metabacillus rhizolycopersici</name>
    <dbReference type="NCBI Taxonomy" id="2875709"/>
    <lineage>
        <taxon>Bacteria</taxon>
        <taxon>Bacillati</taxon>
        <taxon>Bacillota</taxon>
        <taxon>Bacilli</taxon>
        <taxon>Bacillales</taxon>
        <taxon>Bacillaceae</taxon>
        <taxon>Metabacillus</taxon>
    </lineage>
</organism>
<evidence type="ECO:0000256" key="1">
    <source>
        <dbReference type="ARBA" id="ARBA00006336"/>
    </source>
</evidence>
<dbReference type="InterPro" id="IPR000868">
    <property type="entry name" value="Isochorismatase-like_dom"/>
</dbReference>
<comment type="similarity">
    <text evidence="1">Belongs to the isochorismatase family.</text>
</comment>
<proteinExistence type="inferred from homology"/>
<evidence type="ECO:0000313" key="5">
    <source>
        <dbReference type="Proteomes" id="UP001165287"/>
    </source>
</evidence>
<evidence type="ECO:0000256" key="2">
    <source>
        <dbReference type="ARBA" id="ARBA00022801"/>
    </source>
</evidence>
<dbReference type="InterPro" id="IPR050272">
    <property type="entry name" value="Isochorismatase-like_hydrls"/>
</dbReference>
<protein>
    <submittedName>
        <fullName evidence="4">Cysteine hydrolase</fullName>
    </submittedName>
</protein>
<evidence type="ECO:0000259" key="3">
    <source>
        <dbReference type="Pfam" id="PF00857"/>
    </source>
</evidence>
<name>A0ABS7UMQ8_9BACI</name>
<gene>
    <name evidence="4" type="ORF">K9V48_04905</name>
</gene>
<keyword evidence="2 4" id="KW-0378">Hydrolase</keyword>
<dbReference type="GO" id="GO:0016787">
    <property type="term" value="F:hydrolase activity"/>
    <property type="evidence" value="ECO:0007669"/>
    <property type="project" value="UniProtKB-KW"/>
</dbReference>
<dbReference type="PANTHER" id="PTHR43540:SF1">
    <property type="entry name" value="ISOCHORISMATASE HYDROLASE"/>
    <property type="match status" value="1"/>
</dbReference>
<dbReference type="PANTHER" id="PTHR43540">
    <property type="entry name" value="PEROXYUREIDOACRYLATE/UREIDOACRYLATE AMIDOHYDROLASE-RELATED"/>
    <property type="match status" value="1"/>
</dbReference>
<feature type="domain" description="Isochorismatase-like" evidence="3">
    <location>
        <begin position="3"/>
        <end position="178"/>
    </location>
</feature>
<dbReference type="Proteomes" id="UP001165287">
    <property type="component" value="Unassembled WGS sequence"/>
</dbReference>
<accession>A0ABS7UMQ8</accession>
<dbReference type="InterPro" id="IPR036380">
    <property type="entry name" value="Isochorismatase-like_sf"/>
</dbReference>
<evidence type="ECO:0000313" key="4">
    <source>
        <dbReference type="EMBL" id="MBZ5749596.1"/>
    </source>
</evidence>
<dbReference type="SUPFAM" id="SSF52499">
    <property type="entry name" value="Isochorismatase-like hydrolases"/>
    <property type="match status" value="1"/>
</dbReference>
<dbReference type="RefSeq" id="WP_224137403.1">
    <property type="nucleotide sequence ID" value="NZ_JAIQUM010000007.1"/>
</dbReference>
<sequence>MSTALIIVDIQNDYFPNGKMELSNPEKAAANAAKVLEWFRQNNKDNIFHVQHIASSPELGFFLPDTEGAELHETVLPLEHENIIVKNFPNSFLKTDLESKLRENGVTKVVVVGMMTHMCIDATVRAAVDLGFETTLIEDACATRDLSYQGNVVPAEQVHYAFVSALQSMYANVISTEDFLQ</sequence>
<dbReference type="CDD" id="cd01014">
    <property type="entry name" value="nicotinamidase_related"/>
    <property type="match status" value="1"/>
</dbReference>
<keyword evidence="5" id="KW-1185">Reference proteome</keyword>
<comment type="caution">
    <text evidence="4">The sequence shown here is derived from an EMBL/GenBank/DDBJ whole genome shotgun (WGS) entry which is preliminary data.</text>
</comment>
<reference evidence="4" key="1">
    <citation type="submission" date="2024-05" db="EMBL/GenBank/DDBJ databases">
        <title>Metabacillus sp. nov., isolated from the rhizosphere soil of tomato plants.</title>
        <authorList>
            <person name="Ma R."/>
        </authorList>
    </citation>
    <scope>NUCLEOTIDE SEQUENCE</scope>
    <source>
        <strain evidence="4">DBTR6</strain>
    </source>
</reference>
<dbReference type="Pfam" id="PF00857">
    <property type="entry name" value="Isochorismatase"/>
    <property type="match status" value="1"/>
</dbReference>
<dbReference type="Gene3D" id="3.40.50.850">
    <property type="entry name" value="Isochorismatase-like"/>
    <property type="match status" value="1"/>
</dbReference>